<name>A0A3P7I0W8_STRVU</name>
<accession>A0A3P7I0W8</accession>
<organism evidence="1 2">
    <name type="scientific">Strongylus vulgaris</name>
    <name type="common">Blood worm</name>
    <dbReference type="NCBI Taxonomy" id="40348"/>
    <lineage>
        <taxon>Eukaryota</taxon>
        <taxon>Metazoa</taxon>
        <taxon>Ecdysozoa</taxon>
        <taxon>Nematoda</taxon>
        <taxon>Chromadorea</taxon>
        <taxon>Rhabditida</taxon>
        <taxon>Rhabditina</taxon>
        <taxon>Rhabditomorpha</taxon>
        <taxon>Strongyloidea</taxon>
        <taxon>Strongylidae</taxon>
        <taxon>Strongylus</taxon>
    </lineage>
</organism>
<proteinExistence type="predicted"/>
<evidence type="ECO:0000313" key="2">
    <source>
        <dbReference type="Proteomes" id="UP000270094"/>
    </source>
</evidence>
<keyword evidence="2" id="KW-1185">Reference proteome</keyword>
<evidence type="ECO:0000313" key="1">
    <source>
        <dbReference type="EMBL" id="VDM66210.1"/>
    </source>
</evidence>
<dbReference type="Proteomes" id="UP000270094">
    <property type="component" value="Unassembled WGS sequence"/>
</dbReference>
<dbReference type="AlphaFoldDB" id="A0A3P7I0W8"/>
<gene>
    <name evidence="1" type="ORF">SVUK_LOCUS1208</name>
</gene>
<sequence length="73" mass="8488">MTYEDVIGQSTTDADREASRVIRRFPGLTTQWHAEVWFGSSFLDAHNACPIMFLIFQENVAVRRSRGRPRKYP</sequence>
<protein>
    <submittedName>
        <fullName evidence="1">Uncharacterized protein</fullName>
    </submittedName>
</protein>
<reference evidence="1 2" key="1">
    <citation type="submission" date="2018-11" db="EMBL/GenBank/DDBJ databases">
        <authorList>
            <consortium name="Pathogen Informatics"/>
        </authorList>
    </citation>
    <scope>NUCLEOTIDE SEQUENCE [LARGE SCALE GENOMIC DNA]</scope>
</reference>
<dbReference type="EMBL" id="UYYB01002308">
    <property type="protein sequence ID" value="VDM66210.1"/>
    <property type="molecule type" value="Genomic_DNA"/>
</dbReference>